<accession>A0A843U2H1</accession>
<keyword evidence="2" id="KW-0472">Membrane</keyword>
<comment type="caution">
    <text evidence="3">The sequence shown here is derived from an EMBL/GenBank/DDBJ whole genome shotgun (WGS) entry which is preliminary data.</text>
</comment>
<organism evidence="3 4">
    <name type="scientific">Colocasia esculenta</name>
    <name type="common">Wild taro</name>
    <name type="synonym">Arum esculentum</name>
    <dbReference type="NCBI Taxonomy" id="4460"/>
    <lineage>
        <taxon>Eukaryota</taxon>
        <taxon>Viridiplantae</taxon>
        <taxon>Streptophyta</taxon>
        <taxon>Embryophyta</taxon>
        <taxon>Tracheophyta</taxon>
        <taxon>Spermatophyta</taxon>
        <taxon>Magnoliopsida</taxon>
        <taxon>Liliopsida</taxon>
        <taxon>Araceae</taxon>
        <taxon>Aroideae</taxon>
        <taxon>Colocasieae</taxon>
        <taxon>Colocasia</taxon>
    </lineage>
</organism>
<feature type="transmembrane region" description="Helical" evidence="2">
    <location>
        <begin position="97"/>
        <end position="114"/>
    </location>
</feature>
<proteinExistence type="predicted"/>
<evidence type="ECO:0000256" key="2">
    <source>
        <dbReference type="SAM" id="Phobius"/>
    </source>
</evidence>
<dbReference type="AlphaFoldDB" id="A0A843U2H1"/>
<gene>
    <name evidence="3" type="ORF">Taro_008494</name>
</gene>
<keyword evidence="2" id="KW-1133">Transmembrane helix</keyword>
<dbReference type="Proteomes" id="UP000652761">
    <property type="component" value="Unassembled WGS sequence"/>
</dbReference>
<keyword evidence="4" id="KW-1185">Reference proteome</keyword>
<keyword evidence="2" id="KW-0812">Transmembrane</keyword>
<name>A0A843U2H1_COLES</name>
<protein>
    <submittedName>
        <fullName evidence="3">Uncharacterized protein</fullName>
    </submittedName>
</protein>
<feature type="compositionally biased region" description="Basic and acidic residues" evidence="1">
    <location>
        <begin position="21"/>
        <end position="35"/>
    </location>
</feature>
<dbReference type="EMBL" id="NMUH01000280">
    <property type="protein sequence ID" value="MQL76110.1"/>
    <property type="molecule type" value="Genomic_DNA"/>
</dbReference>
<evidence type="ECO:0000313" key="4">
    <source>
        <dbReference type="Proteomes" id="UP000652761"/>
    </source>
</evidence>
<reference evidence="3" key="1">
    <citation type="submission" date="2017-07" db="EMBL/GenBank/DDBJ databases">
        <title>Taro Niue Genome Assembly and Annotation.</title>
        <authorList>
            <person name="Atibalentja N."/>
            <person name="Keating K."/>
            <person name="Fields C.J."/>
        </authorList>
    </citation>
    <scope>NUCLEOTIDE SEQUENCE</scope>
    <source>
        <strain evidence="3">Niue_2</strain>
        <tissue evidence="3">Leaf</tissue>
    </source>
</reference>
<evidence type="ECO:0000313" key="3">
    <source>
        <dbReference type="EMBL" id="MQL76110.1"/>
    </source>
</evidence>
<sequence length="125" mass="14475">MEGQRMGEQHGGVVHRHHKEKKEEAAEPEVDPERDQRTVLVLKADERDVYEFFYRAGKRNKTEDPREEEDLRDKIRFQYDASYLLELPRQSLCDSRSAWLLLVGLLGGLALSIGTRSTSRSVLMC</sequence>
<evidence type="ECO:0000256" key="1">
    <source>
        <dbReference type="SAM" id="MobiDB-lite"/>
    </source>
</evidence>
<feature type="region of interest" description="Disordered" evidence="1">
    <location>
        <begin position="1"/>
        <end position="35"/>
    </location>
</feature>